<dbReference type="InterPro" id="IPR030392">
    <property type="entry name" value="S74_ICA"/>
</dbReference>
<dbReference type="EMBL" id="LAZR01007690">
    <property type="protein sequence ID" value="KKM83589.1"/>
    <property type="molecule type" value="Genomic_DNA"/>
</dbReference>
<reference evidence="2" key="1">
    <citation type="journal article" date="2015" name="Nature">
        <title>Complex archaea that bridge the gap between prokaryotes and eukaryotes.</title>
        <authorList>
            <person name="Spang A."/>
            <person name="Saw J.H."/>
            <person name="Jorgensen S.L."/>
            <person name="Zaremba-Niedzwiedzka K."/>
            <person name="Martijn J."/>
            <person name="Lind A.E."/>
            <person name="van Eijk R."/>
            <person name="Schleper C."/>
            <person name="Guy L."/>
            <person name="Ettema T.J."/>
        </authorList>
    </citation>
    <scope>NUCLEOTIDE SEQUENCE</scope>
</reference>
<gene>
    <name evidence="2" type="ORF">LCGC14_1307870</name>
</gene>
<dbReference type="AlphaFoldDB" id="A0A0F9KN90"/>
<organism evidence="2">
    <name type="scientific">marine sediment metagenome</name>
    <dbReference type="NCBI Taxonomy" id="412755"/>
    <lineage>
        <taxon>unclassified sequences</taxon>
        <taxon>metagenomes</taxon>
        <taxon>ecological metagenomes</taxon>
    </lineage>
</organism>
<evidence type="ECO:0000259" key="1">
    <source>
        <dbReference type="PROSITE" id="PS51688"/>
    </source>
</evidence>
<comment type="caution">
    <text evidence="2">The sequence shown here is derived from an EMBL/GenBank/DDBJ whole genome shotgun (WGS) entry which is preliminary data.</text>
</comment>
<accession>A0A0F9KN90</accession>
<name>A0A0F9KN90_9ZZZZ</name>
<evidence type="ECO:0000313" key="2">
    <source>
        <dbReference type="EMBL" id="KKM83589.1"/>
    </source>
</evidence>
<dbReference type="Pfam" id="PF13884">
    <property type="entry name" value="Peptidase_S74"/>
    <property type="match status" value="1"/>
</dbReference>
<protein>
    <recommendedName>
        <fullName evidence="1">Peptidase S74 domain-containing protein</fullName>
    </recommendedName>
</protein>
<dbReference type="PROSITE" id="PS51688">
    <property type="entry name" value="ICA"/>
    <property type="match status" value="1"/>
</dbReference>
<sequence>MSLTTRTFDKDFTDKINKLENEIALLKSDLFDAVNPPAVSGGTIVTAEATNHAALSGVAKDQHHAKDHQARHNLGGADPLNHDDVDNIDANNILHINTNEKNHFDFFNSTIAQQFDFKVTSDGSIITGSLEKTGGGDLTMRFVNDEYILLDCTPAKTVIITQGADDVPVHRHYYILQSAPTIITEALDWPSAEHIQIAKLNIPSAAYIQTKNVYSNQNINNDHSFVAGDLSGGYVHLSHKIRESIGATYPQEGGGLGGGAGGGEYLDVSGGTTVRFKMDVGTIMQMHDHTFNAIDTSAGDVVLVRNFSGTAWNDISNIYDIINDSLGGTINNRYFNLEVIAIASKEKDYVMINVPSGSYATLAQALEDKDRFDDTTIPLAFKGVATPICRMTIRKAASAWVVHQIDDQRGINVAAFTGATVSGGYSDVDVEAYVSSVANAPIATGDSLVFTDVGSSGVLKQDLVSDLLVLAIAAVEANANVFTTGQAIETINTHLRITETDAAADEKKWIIDANAGRFRILTENDAGGSFTNLLSANRVGNTINWTKIEQGDFGVGMTPTVQLELSKDEGQKPSTNTWTITPSGRDFKQDIEDYTQGLATLMNIRPVQFKYKQIYDLEKTHDMEKTHVGIIAEEMEIVVPSTIGMGKRNYNHRMVDTGLIDDETKEPIIKEEFDTVDSYTYNSHDLTYIMINAIKELKQENDDMRARLNILEGAK</sequence>
<feature type="domain" description="Peptidase S74" evidence="1">
    <location>
        <begin position="583"/>
        <end position="708"/>
    </location>
</feature>
<proteinExistence type="predicted"/>